<keyword evidence="1" id="KW-1133">Transmembrane helix</keyword>
<evidence type="ECO:0000313" key="3">
    <source>
        <dbReference type="Proteomes" id="UP000241954"/>
    </source>
</evidence>
<feature type="transmembrane region" description="Helical" evidence="1">
    <location>
        <begin position="116"/>
        <end position="137"/>
    </location>
</feature>
<name>A0A2T3MNS1_9GAMM</name>
<organism evidence="2 3">
    <name type="scientific">Photobacterium iliopiscarium</name>
    <dbReference type="NCBI Taxonomy" id="56192"/>
    <lineage>
        <taxon>Bacteria</taxon>
        <taxon>Pseudomonadati</taxon>
        <taxon>Pseudomonadota</taxon>
        <taxon>Gammaproteobacteria</taxon>
        <taxon>Vibrionales</taxon>
        <taxon>Vibrionaceae</taxon>
        <taxon>Photobacterium</taxon>
    </lineage>
</organism>
<evidence type="ECO:0000313" key="2">
    <source>
        <dbReference type="EMBL" id="PSV98583.1"/>
    </source>
</evidence>
<keyword evidence="1" id="KW-0812">Transmembrane</keyword>
<keyword evidence="1" id="KW-0472">Membrane</keyword>
<feature type="transmembrane region" description="Helical" evidence="1">
    <location>
        <begin position="189"/>
        <end position="210"/>
    </location>
</feature>
<evidence type="ECO:0008006" key="4">
    <source>
        <dbReference type="Google" id="ProtNLM"/>
    </source>
</evidence>
<dbReference type="RefSeq" id="WP_107236772.1">
    <property type="nucleotide sequence ID" value="NZ_PYLW01000003.1"/>
</dbReference>
<proteinExistence type="predicted"/>
<feature type="transmembrane region" description="Helical" evidence="1">
    <location>
        <begin position="84"/>
        <end position="104"/>
    </location>
</feature>
<feature type="transmembrane region" description="Helical" evidence="1">
    <location>
        <begin position="342"/>
        <end position="360"/>
    </location>
</feature>
<dbReference type="AlphaFoldDB" id="A0A2T3MNS1"/>
<comment type="caution">
    <text evidence="2">The sequence shown here is derived from an EMBL/GenBank/DDBJ whole genome shotgun (WGS) entry which is preliminary data.</text>
</comment>
<feature type="transmembrane region" description="Helical" evidence="1">
    <location>
        <begin position="6"/>
        <end position="27"/>
    </location>
</feature>
<gene>
    <name evidence="2" type="ORF">C9I88_03900</name>
</gene>
<feature type="transmembrane region" description="Helical" evidence="1">
    <location>
        <begin position="241"/>
        <end position="258"/>
    </location>
</feature>
<accession>A0A2T3MNS1</accession>
<feature type="transmembrane region" description="Helical" evidence="1">
    <location>
        <begin position="366"/>
        <end position="385"/>
    </location>
</feature>
<evidence type="ECO:0000256" key="1">
    <source>
        <dbReference type="SAM" id="Phobius"/>
    </source>
</evidence>
<dbReference type="Proteomes" id="UP000241954">
    <property type="component" value="Unassembled WGS sequence"/>
</dbReference>
<feature type="transmembrane region" description="Helical" evidence="1">
    <location>
        <begin position="299"/>
        <end position="322"/>
    </location>
</feature>
<feature type="transmembrane region" description="Helical" evidence="1">
    <location>
        <begin position="43"/>
        <end position="64"/>
    </location>
</feature>
<feature type="transmembrane region" description="Helical" evidence="1">
    <location>
        <begin position="161"/>
        <end position="182"/>
    </location>
</feature>
<feature type="transmembrane region" description="Helical" evidence="1">
    <location>
        <begin position="270"/>
        <end position="293"/>
    </location>
</feature>
<sequence>MSNLLVLNLTIACILIVIVSFVILYVYRDHKFVNNKSKDISKFTFFCILFTSGLDIGLIMFPLMEFKQYSEPQYLNINPLSLEIGFWGGAVWIFYFITTFYFSFVEPKIKIFDSRYMKIIMSVLMLLTCAFTAKLFVDFFKFYMPASIVGSYPEFFTHEKIIIYTIIILTFSMLSALSVNFIKIVSFLSIIFFGGLILWGIAIVSSIYSLHGYFNDIIMALEGYVENIDKFITPMNSYHQFYLFWWFSWSLMIGRFVSEFVPKGTTPLQLFLFMVVVPTIPLSLWFGVLYVFYTSGHTISLMYLILMSVVGILFVINSFDSILRVSANLIESSLSTFSYKKALLLAYVLLILFFIGYAGFQSNEGFIKIDYTGTLSIVLLYYLLYRTVKYFIKLKVDK</sequence>
<reference evidence="2 3" key="1">
    <citation type="submission" date="2018-01" db="EMBL/GenBank/DDBJ databases">
        <title>Whole genome sequencing of Histamine producing bacteria.</title>
        <authorList>
            <person name="Butler K."/>
        </authorList>
    </citation>
    <scope>NUCLEOTIDE SEQUENCE [LARGE SCALE GENOMIC DNA]</scope>
    <source>
        <strain evidence="2 3">NCIMB 13481</strain>
    </source>
</reference>
<protein>
    <recommendedName>
        <fullName evidence="4">Choline transporter</fullName>
    </recommendedName>
</protein>
<dbReference type="EMBL" id="PYLW01000003">
    <property type="protein sequence ID" value="PSV98583.1"/>
    <property type="molecule type" value="Genomic_DNA"/>
</dbReference>